<evidence type="ECO:0000313" key="2">
    <source>
        <dbReference type="Proteomes" id="UP000187203"/>
    </source>
</evidence>
<dbReference type="EMBL" id="AWUE01014123">
    <property type="protein sequence ID" value="OMP04993.1"/>
    <property type="molecule type" value="Genomic_DNA"/>
</dbReference>
<keyword evidence="2" id="KW-1185">Reference proteome</keyword>
<evidence type="ECO:0000313" key="1">
    <source>
        <dbReference type="EMBL" id="OMP04993.1"/>
    </source>
</evidence>
<proteinExistence type="predicted"/>
<comment type="caution">
    <text evidence="1">The sequence shown here is derived from an EMBL/GenBank/DDBJ whole genome shotgun (WGS) entry which is preliminary data.</text>
</comment>
<accession>A0A1R3KD32</accession>
<dbReference type="AlphaFoldDB" id="A0A1R3KD32"/>
<name>A0A1R3KD32_9ROSI</name>
<gene>
    <name evidence="1" type="ORF">COLO4_09137</name>
</gene>
<dbReference type="Proteomes" id="UP000187203">
    <property type="component" value="Unassembled WGS sequence"/>
</dbReference>
<protein>
    <submittedName>
        <fullName evidence="1">Uncharacterized protein</fullName>
    </submittedName>
</protein>
<reference evidence="2" key="1">
    <citation type="submission" date="2013-09" db="EMBL/GenBank/DDBJ databases">
        <title>Corchorus olitorius genome sequencing.</title>
        <authorList>
            <person name="Alam M."/>
            <person name="Haque M.S."/>
            <person name="Islam M.S."/>
            <person name="Emdad E.M."/>
            <person name="Islam M.M."/>
            <person name="Ahmed B."/>
            <person name="Halim A."/>
            <person name="Hossen Q.M.M."/>
            <person name="Hossain M.Z."/>
            <person name="Ahmed R."/>
            <person name="Khan M.M."/>
            <person name="Islam R."/>
            <person name="Rashid M.M."/>
            <person name="Khan S.A."/>
            <person name="Rahman M.S."/>
            <person name="Alam M."/>
            <person name="Yahiya A.S."/>
            <person name="Khan M.S."/>
            <person name="Azam M.S."/>
            <person name="Haque T."/>
            <person name="Lashkar M.Z.H."/>
            <person name="Akhand A.I."/>
            <person name="Morshed G."/>
            <person name="Roy S."/>
            <person name="Uddin K.S."/>
            <person name="Rabeya T."/>
            <person name="Hossain A.S."/>
            <person name="Chowdhury A."/>
            <person name="Snigdha A.R."/>
            <person name="Mortoza M.S."/>
            <person name="Matin S.A."/>
            <person name="Hoque S.M.E."/>
            <person name="Islam M.K."/>
            <person name="Roy D.K."/>
            <person name="Haider R."/>
            <person name="Moosa M.M."/>
            <person name="Elias S.M."/>
            <person name="Hasan A.M."/>
            <person name="Jahan S."/>
            <person name="Shafiuddin M."/>
            <person name="Mahmood N."/>
            <person name="Shommy N.S."/>
        </authorList>
    </citation>
    <scope>NUCLEOTIDE SEQUENCE [LARGE SCALE GENOMIC DNA]</scope>
    <source>
        <strain evidence="2">cv. O-4</strain>
    </source>
</reference>
<sequence>MDNPNLGWSTLYFYGRHHIVFVALATKSMQVDFGRAVLAQFRAECKS</sequence>
<organism evidence="1 2">
    <name type="scientific">Corchorus olitorius</name>
    <dbReference type="NCBI Taxonomy" id="93759"/>
    <lineage>
        <taxon>Eukaryota</taxon>
        <taxon>Viridiplantae</taxon>
        <taxon>Streptophyta</taxon>
        <taxon>Embryophyta</taxon>
        <taxon>Tracheophyta</taxon>
        <taxon>Spermatophyta</taxon>
        <taxon>Magnoliopsida</taxon>
        <taxon>eudicotyledons</taxon>
        <taxon>Gunneridae</taxon>
        <taxon>Pentapetalae</taxon>
        <taxon>rosids</taxon>
        <taxon>malvids</taxon>
        <taxon>Malvales</taxon>
        <taxon>Malvaceae</taxon>
        <taxon>Grewioideae</taxon>
        <taxon>Apeibeae</taxon>
        <taxon>Corchorus</taxon>
    </lineage>
</organism>